<feature type="binding site" evidence="1">
    <location>
        <position position="92"/>
    </location>
    <ligand>
        <name>FAD</name>
        <dbReference type="ChEBI" id="CHEBI:57692"/>
        <note>ligand shared between neighboring subunits</note>
    </ligand>
</feature>
<feature type="binding site" evidence="1">
    <location>
        <begin position="186"/>
        <end position="188"/>
    </location>
    <ligand>
        <name>FAD</name>
        <dbReference type="ChEBI" id="CHEBI:57692"/>
        <note>ligand shared between neighboring subunits</note>
    </ligand>
</feature>
<name>A0A0L0W8Z4_GOTPU</name>
<comment type="catalytic activity">
    <reaction evidence="1">
        <text>dUMP + (6R)-5,10-methylene-5,6,7,8-tetrahydrofolate + NADPH + H(+) = dTMP + (6S)-5,6,7,8-tetrahydrofolate + NADP(+)</text>
        <dbReference type="Rhea" id="RHEA:29043"/>
        <dbReference type="ChEBI" id="CHEBI:15378"/>
        <dbReference type="ChEBI" id="CHEBI:15636"/>
        <dbReference type="ChEBI" id="CHEBI:57453"/>
        <dbReference type="ChEBI" id="CHEBI:57783"/>
        <dbReference type="ChEBI" id="CHEBI:58349"/>
        <dbReference type="ChEBI" id="CHEBI:63528"/>
        <dbReference type="ChEBI" id="CHEBI:246422"/>
        <dbReference type="EC" id="2.1.1.148"/>
    </reaction>
</comment>
<reference evidence="3" key="1">
    <citation type="submission" date="2015-07" db="EMBL/GenBank/DDBJ databases">
        <title>Draft genome sequence of the purine-degrading Gottschalkia purinilyticum DSM 1384 (formerly Clostridium purinilyticum).</title>
        <authorList>
            <person name="Poehlein A."/>
            <person name="Schiel-Bengelsdorf B."/>
            <person name="Bengelsdorf F.R."/>
            <person name="Daniel R."/>
            <person name="Duerre P."/>
        </authorList>
    </citation>
    <scope>NUCLEOTIDE SEQUENCE [LARGE SCALE GENOMIC DNA]</scope>
    <source>
        <strain evidence="3">DSM 1384</strain>
    </source>
</reference>
<dbReference type="InterPro" id="IPR003669">
    <property type="entry name" value="Thymidylate_synthase_ThyX"/>
</dbReference>
<dbReference type="Gene3D" id="3.30.1360.170">
    <property type="match status" value="1"/>
</dbReference>
<evidence type="ECO:0000256" key="1">
    <source>
        <dbReference type="HAMAP-Rule" id="MF_01408"/>
    </source>
</evidence>
<keyword evidence="1 2" id="KW-0808">Transferase</keyword>
<dbReference type="RefSeq" id="WP_050355648.1">
    <property type="nucleotide sequence ID" value="NZ_LGSS01000010.1"/>
</dbReference>
<comment type="caution">
    <text evidence="2">The sequence shown here is derived from an EMBL/GenBank/DDBJ whole genome shotgun (WGS) entry which is preliminary data.</text>
</comment>
<proteinExistence type="inferred from homology"/>
<feature type="binding site" evidence="1">
    <location>
        <position position="197"/>
    </location>
    <ligand>
        <name>dUMP</name>
        <dbReference type="ChEBI" id="CHEBI:246422"/>
        <note>ligand shared between dimeric partners</note>
    </ligand>
</feature>
<keyword evidence="1" id="KW-0285">Flavoprotein</keyword>
<accession>A0A0L0W8Z4</accession>
<feature type="binding site" description="in other chain" evidence="1">
    <location>
        <begin position="92"/>
        <end position="96"/>
    </location>
    <ligand>
        <name>dUMP</name>
        <dbReference type="ChEBI" id="CHEBI:246422"/>
        <note>ligand shared between dimeric partners</note>
    </ligand>
</feature>
<dbReference type="GO" id="GO:0070402">
    <property type="term" value="F:NADPH binding"/>
    <property type="evidence" value="ECO:0007669"/>
    <property type="project" value="TreeGrafter"/>
</dbReference>
<gene>
    <name evidence="1 2" type="primary">thyX</name>
    <name evidence="2" type="ORF">CLPU_10c00530</name>
</gene>
<dbReference type="EMBL" id="LGSS01000010">
    <property type="protein sequence ID" value="KNF07999.1"/>
    <property type="molecule type" value="Genomic_DNA"/>
</dbReference>
<dbReference type="GO" id="GO:0050660">
    <property type="term" value="F:flavin adenine dinucleotide binding"/>
    <property type="evidence" value="ECO:0007669"/>
    <property type="project" value="UniProtKB-UniRule"/>
</dbReference>
<dbReference type="NCBIfam" id="TIGR02170">
    <property type="entry name" value="thyX"/>
    <property type="match status" value="1"/>
</dbReference>
<organism evidence="2 3">
    <name type="scientific">Gottschalkia purinilytica</name>
    <name type="common">Clostridium purinilyticum</name>
    <dbReference type="NCBI Taxonomy" id="1503"/>
    <lineage>
        <taxon>Bacteria</taxon>
        <taxon>Bacillati</taxon>
        <taxon>Bacillota</taxon>
        <taxon>Tissierellia</taxon>
        <taxon>Tissierellales</taxon>
        <taxon>Gottschalkiaceae</taxon>
        <taxon>Gottschalkia</taxon>
    </lineage>
</organism>
<dbReference type="Proteomes" id="UP000037267">
    <property type="component" value="Unassembled WGS sequence"/>
</dbReference>
<dbReference type="OrthoDB" id="9780625at2"/>
<keyword evidence="1" id="KW-0545">Nucleotide biosynthesis</keyword>
<keyword evidence="3" id="KW-1185">Reference proteome</keyword>
<sequence length="257" mass="29898">MSSKLKVNLLRYTEDGEKLIASSAKLCYSAVGVDKIEEKLDDEKVESFIKMLMSVGHQSPIEHISFTFAIEGISRTLTHQLVRHRIGSSYSQQSQRYVKLDQFEYIIPPSIENVKEAKELFIKAMEEDQKYYDKISDILFKKHYERLINQGYKEEKARKEAEKMSIEDARYIFPNACETKIIVTMNARALFNFFEHRCCERAQWEIRSLATEMLRQVRHVAPTLFQYAGPPCVQGPCTEGKMTCGKIKEVREKFKSL</sequence>
<comment type="pathway">
    <text evidence="1">Pyrimidine metabolism; dTTP biosynthesis.</text>
</comment>
<feature type="binding site" evidence="1">
    <location>
        <begin position="80"/>
        <end position="83"/>
    </location>
    <ligand>
        <name>dUMP</name>
        <dbReference type="ChEBI" id="CHEBI:246422"/>
        <note>ligand shared between dimeric partners</note>
    </ligand>
</feature>
<dbReference type="UniPathway" id="UPA00575"/>
<dbReference type="GO" id="GO:0006231">
    <property type="term" value="P:dTMP biosynthetic process"/>
    <property type="evidence" value="ECO:0007669"/>
    <property type="project" value="UniProtKB-UniRule"/>
</dbReference>
<evidence type="ECO:0000313" key="3">
    <source>
        <dbReference type="Proteomes" id="UP000037267"/>
    </source>
</evidence>
<comment type="subunit">
    <text evidence="1">Homotetramer.</text>
</comment>
<dbReference type="PATRIC" id="fig|1503.3.peg.54"/>
<protein>
    <recommendedName>
        <fullName evidence="1">Flavin-dependent thymidylate synthase</fullName>
        <shortName evidence="1">FDTS</shortName>
        <ecNumber evidence="1">2.1.1.148</ecNumber>
    </recommendedName>
    <alternativeName>
        <fullName evidence="1">FAD-dependent thymidylate synthase</fullName>
    </alternativeName>
    <alternativeName>
        <fullName evidence="1">Thymidylate synthase ThyX</fullName>
        <shortName evidence="1">TS</shortName>
        <shortName evidence="1">TSase</shortName>
    </alternativeName>
</protein>
<dbReference type="HAMAP" id="MF_01408">
    <property type="entry name" value="ThyX"/>
    <property type="match status" value="1"/>
</dbReference>
<dbReference type="CDD" id="cd20175">
    <property type="entry name" value="ThyX"/>
    <property type="match status" value="1"/>
</dbReference>
<dbReference type="GO" id="GO:0004799">
    <property type="term" value="F:thymidylate synthase activity"/>
    <property type="evidence" value="ECO:0007669"/>
    <property type="project" value="TreeGrafter"/>
</dbReference>
<comment type="similarity">
    <text evidence="1">Belongs to the thymidylate synthase ThyX family.</text>
</comment>
<dbReference type="EC" id="2.1.1.148" evidence="1"/>
<feature type="binding site" evidence="1">
    <location>
        <position position="59"/>
    </location>
    <ligand>
        <name>FAD</name>
        <dbReference type="ChEBI" id="CHEBI:57692"/>
        <note>ligand shared between neighboring subunits</note>
    </ligand>
</feature>
<comment type="cofactor">
    <cofactor evidence="1">
        <name>FAD</name>
        <dbReference type="ChEBI" id="CHEBI:57692"/>
    </cofactor>
    <text evidence="1">Binds 4 FAD per tetramer. Each FAD binding site is formed by three monomers.</text>
</comment>
<comment type="function">
    <text evidence="1">Catalyzes the reductive methylation of 2'-deoxyuridine-5'-monophosphate (dUMP) to 2'-deoxythymidine-5'-monophosphate (dTMP) while utilizing 5,10-methylenetetrahydrofolate (mTHF) as the methyl donor, and NADPH and FADH(2) as the reductant.</text>
</comment>
<dbReference type="SUPFAM" id="SSF69796">
    <property type="entry name" value="Thymidylate synthase-complementing protein Thy1"/>
    <property type="match status" value="1"/>
</dbReference>
<dbReference type="GO" id="GO:0006235">
    <property type="term" value="P:dTTP biosynthetic process"/>
    <property type="evidence" value="ECO:0007669"/>
    <property type="project" value="UniProtKB-UniRule"/>
</dbReference>
<dbReference type="STRING" id="1503.CLPU_10c00530"/>
<feature type="binding site" evidence="1">
    <location>
        <begin position="83"/>
        <end position="85"/>
    </location>
    <ligand>
        <name>FAD</name>
        <dbReference type="ChEBI" id="CHEBI:57692"/>
        <note>ligand shared between neighboring subunits</note>
    </ligand>
</feature>
<dbReference type="GO" id="GO:0032259">
    <property type="term" value="P:methylation"/>
    <property type="evidence" value="ECO:0007669"/>
    <property type="project" value="UniProtKB-KW"/>
</dbReference>
<feature type="binding site" evidence="1">
    <location>
        <position position="192"/>
    </location>
    <ligand>
        <name>FAD</name>
        <dbReference type="ChEBI" id="CHEBI:57692"/>
        <note>ligand shared between neighboring subunits</note>
    </ligand>
</feature>
<dbReference type="Pfam" id="PF02511">
    <property type="entry name" value="Thy1"/>
    <property type="match status" value="1"/>
</dbReference>
<dbReference type="GO" id="GO:0050797">
    <property type="term" value="F:thymidylate synthase (FAD) activity"/>
    <property type="evidence" value="ECO:0007669"/>
    <property type="project" value="UniProtKB-UniRule"/>
</dbReference>
<dbReference type="AlphaFoldDB" id="A0A0L0W8Z4"/>
<keyword evidence="1" id="KW-0521">NADP</keyword>
<feature type="binding site" description="in other chain" evidence="1">
    <location>
        <position position="170"/>
    </location>
    <ligand>
        <name>dUMP</name>
        <dbReference type="ChEBI" id="CHEBI:246422"/>
        <note>ligand shared between dimeric partners</note>
    </ligand>
</feature>
<feature type="active site" description="Involved in ionization of N3 of dUMP, leading to its activation" evidence="1">
    <location>
        <position position="197"/>
    </location>
</feature>
<dbReference type="InterPro" id="IPR036098">
    <property type="entry name" value="Thymidylate_synthase_ThyX_sf"/>
</dbReference>
<keyword evidence="1 2" id="KW-0489">Methyltransferase</keyword>
<evidence type="ECO:0000313" key="2">
    <source>
        <dbReference type="EMBL" id="KNF07999.1"/>
    </source>
</evidence>
<dbReference type="PANTHER" id="PTHR34934">
    <property type="entry name" value="FLAVIN-DEPENDENT THYMIDYLATE SYNTHASE"/>
    <property type="match status" value="1"/>
</dbReference>
<dbReference type="PANTHER" id="PTHR34934:SF1">
    <property type="entry name" value="FLAVIN-DEPENDENT THYMIDYLATE SYNTHASE"/>
    <property type="match status" value="1"/>
</dbReference>
<dbReference type="PROSITE" id="PS51331">
    <property type="entry name" value="THYX"/>
    <property type="match status" value="1"/>
</dbReference>
<keyword evidence="1" id="KW-0274">FAD</keyword>